<reference evidence="2 3" key="1">
    <citation type="submission" date="2017-03" db="EMBL/GenBank/DDBJ databases">
        <title>An alternative strategy for trypanosome survival in the mammalian bloodstream revealed through genome and transcriptome analysis of the ubiquitous bovine parasite Trypanosoma (Megatrypanum) theileri.</title>
        <authorList>
            <person name="Kelly S."/>
            <person name="Ivens A."/>
            <person name="Mott A."/>
            <person name="O'Neill E."/>
            <person name="Emms D."/>
            <person name="Macleod O."/>
            <person name="Voorheis P."/>
            <person name="Matthews J."/>
            <person name="Matthews K."/>
            <person name="Carrington M."/>
        </authorList>
    </citation>
    <scope>NUCLEOTIDE SEQUENCE [LARGE SCALE GENOMIC DNA]</scope>
    <source>
        <strain evidence="2">Edinburgh</strain>
    </source>
</reference>
<dbReference type="VEuPathDB" id="TriTrypDB:TM35_001421010"/>
<dbReference type="GeneID" id="39991670"/>
<name>A0A1X0NEX5_9TRYP</name>
<evidence type="ECO:0000259" key="1">
    <source>
        <dbReference type="Pfam" id="PF25493"/>
    </source>
</evidence>
<protein>
    <submittedName>
        <fullName evidence="2">Putative receptor-type adenylate cyclase</fullName>
    </submittedName>
</protein>
<proteinExistence type="predicted"/>
<dbReference type="RefSeq" id="XP_028876815.1">
    <property type="nucleotide sequence ID" value="XM_029031890.1"/>
</dbReference>
<gene>
    <name evidence="2" type="ORF">TM35_001421010</name>
</gene>
<accession>A0A1X0NEX5</accession>
<organism evidence="2 3">
    <name type="scientific">Trypanosoma theileri</name>
    <dbReference type="NCBI Taxonomy" id="67003"/>
    <lineage>
        <taxon>Eukaryota</taxon>
        <taxon>Discoba</taxon>
        <taxon>Euglenozoa</taxon>
        <taxon>Kinetoplastea</taxon>
        <taxon>Metakinetoplastina</taxon>
        <taxon>Trypanosomatida</taxon>
        <taxon>Trypanosomatidae</taxon>
        <taxon>Trypanosoma</taxon>
    </lineage>
</organism>
<evidence type="ECO:0000313" key="2">
    <source>
        <dbReference type="EMBL" id="ORC80833.1"/>
    </source>
</evidence>
<evidence type="ECO:0000313" key="3">
    <source>
        <dbReference type="Proteomes" id="UP000192257"/>
    </source>
</evidence>
<dbReference type="Proteomes" id="UP000192257">
    <property type="component" value="Unassembled WGS sequence"/>
</dbReference>
<dbReference type="OrthoDB" id="252553at2759"/>
<feature type="domain" description="Receptor-type adenylate cyclase GRESAG 4.1/3 periplasmic binding protein-like" evidence="1">
    <location>
        <begin position="105"/>
        <end position="195"/>
    </location>
</feature>
<keyword evidence="2" id="KW-0675">Receptor</keyword>
<dbReference type="EMBL" id="NBCO01000142">
    <property type="protein sequence ID" value="ORC80833.1"/>
    <property type="molecule type" value="Genomic_DNA"/>
</dbReference>
<dbReference type="AlphaFoldDB" id="A0A1X0NEX5"/>
<sequence>MFSWWIAGEVLMQAMSSHEWLQSSSTFVASLFNQRRYLIDDLVIGDYGGECSEIAEFEGAVCRCNQGGRTIYMKSFGEDYRAVHIKEGTLSFDSWICYTNDITLLPPLNGLTVLLTDSQLAMEAAKTMIASATAALRDDGDHASKHLFNIKTALSTTNGAHDKLLAFMRRIRVHAVAGTVTEAMLDVPNVNFIDP</sequence>
<feature type="non-terminal residue" evidence="2">
    <location>
        <position position="195"/>
    </location>
</feature>
<comment type="caution">
    <text evidence="2">The sequence shown here is derived from an EMBL/GenBank/DDBJ whole genome shotgun (WGS) entry which is preliminary data.</text>
</comment>
<dbReference type="Pfam" id="PF25493">
    <property type="entry name" value="Peripla_BP_A-cyclase"/>
    <property type="match status" value="1"/>
</dbReference>
<keyword evidence="3" id="KW-1185">Reference proteome</keyword>
<dbReference type="InterPro" id="IPR057398">
    <property type="entry name" value="GRESAG4.1/3_peripasmic_2"/>
</dbReference>